<dbReference type="Gene3D" id="1.10.4030.10">
    <property type="entry name" value="Porin chaperone SurA, peptide-binding domain"/>
    <property type="match status" value="1"/>
</dbReference>
<dbReference type="PATRIC" id="fig|1279009.4.peg.2238"/>
<feature type="signal peptide" evidence="3">
    <location>
        <begin position="1"/>
        <end position="22"/>
    </location>
</feature>
<dbReference type="EMBL" id="AODQ01000050">
    <property type="protein sequence ID" value="EMR02668.1"/>
    <property type="molecule type" value="Genomic_DNA"/>
</dbReference>
<keyword evidence="1 3" id="KW-0732">Signal</keyword>
<organism evidence="5 6">
    <name type="scientific">Cesiribacter andamanensis AMV16</name>
    <dbReference type="NCBI Taxonomy" id="1279009"/>
    <lineage>
        <taxon>Bacteria</taxon>
        <taxon>Pseudomonadati</taxon>
        <taxon>Bacteroidota</taxon>
        <taxon>Cytophagia</taxon>
        <taxon>Cytophagales</taxon>
        <taxon>Cesiribacteraceae</taxon>
        <taxon>Cesiribacter</taxon>
    </lineage>
</organism>
<dbReference type="Pfam" id="PF00639">
    <property type="entry name" value="Rotamase"/>
    <property type="match status" value="2"/>
</dbReference>
<evidence type="ECO:0000313" key="6">
    <source>
        <dbReference type="Proteomes" id="UP000011910"/>
    </source>
</evidence>
<name>M7N1V8_9BACT</name>
<proteinExistence type="predicted"/>
<feature type="domain" description="PpiC" evidence="4">
    <location>
        <begin position="278"/>
        <end position="387"/>
    </location>
</feature>
<accession>M7N1V8</accession>
<dbReference type="SUPFAM" id="SSF54534">
    <property type="entry name" value="FKBP-like"/>
    <property type="match status" value="2"/>
</dbReference>
<dbReference type="Gene3D" id="3.10.50.40">
    <property type="match status" value="2"/>
</dbReference>
<gene>
    <name evidence="5" type="primary">surA_1</name>
    <name evidence="5" type="ORF">ADICEAN_02207</name>
</gene>
<feature type="chain" id="PRO_5007921668" evidence="3">
    <location>
        <begin position="23"/>
        <end position="445"/>
    </location>
</feature>
<dbReference type="eggNOG" id="COG0760">
    <property type="taxonomic scope" value="Bacteria"/>
</dbReference>
<evidence type="ECO:0000256" key="2">
    <source>
        <dbReference type="PROSITE-ProRule" id="PRU00278"/>
    </source>
</evidence>
<dbReference type="GO" id="GO:0003755">
    <property type="term" value="F:peptidyl-prolyl cis-trans isomerase activity"/>
    <property type="evidence" value="ECO:0007669"/>
    <property type="project" value="UniProtKB-KW"/>
</dbReference>
<keyword evidence="6" id="KW-1185">Reference proteome</keyword>
<evidence type="ECO:0000313" key="5">
    <source>
        <dbReference type="EMBL" id="EMR02668.1"/>
    </source>
</evidence>
<dbReference type="Proteomes" id="UP000011910">
    <property type="component" value="Unassembled WGS sequence"/>
</dbReference>
<evidence type="ECO:0000256" key="1">
    <source>
        <dbReference type="ARBA" id="ARBA00022729"/>
    </source>
</evidence>
<evidence type="ECO:0000256" key="3">
    <source>
        <dbReference type="SAM" id="SignalP"/>
    </source>
</evidence>
<keyword evidence="2" id="KW-0697">Rotamase</keyword>
<dbReference type="AlphaFoldDB" id="M7N1V8"/>
<dbReference type="InterPro" id="IPR050280">
    <property type="entry name" value="OMP_Chaperone_SurA"/>
</dbReference>
<dbReference type="EC" id="5.2.1.8" evidence="5"/>
<dbReference type="STRING" id="1279009.ADICEAN_02207"/>
<dbReference type="InterPro" id="IPR027304">
    <property type="entry name" value="Trigger_fact/SurA_dom_sf"/>
</dbReference>
<evidence type="ECO:0000259" key="4">
    <source>
        <dbReference type="PROSITE" id="PS50198"/>
    </source>
</evidence>
<sequence>MKNSLCGLLLLLGCLGTQAVQAQSANRQAVDKIIAKVDNYIALKSELELAYLDIQSRGQFGSVSKCEVLRNLVQNKLMLAKAEIDSITVTDAEVSRELDRRMQYMVAQLGGEEEIERYYNKPISQFKAELRGRMREQLIVARMEDHITENVSVTPAEVRRFFNTIPADSLPYFSTEVTVGHIVKLPVVSKEQKDKVRQQLSDMRQRILSGEVTFQALAKEYSEDPGSAANGGELGFWKRGELAPQFEATALRLKPGEISQPVETEFGFHMIQLIERRGNTYNSRHILMKPSSSETDIQEAERYLDSLRTVIRSGKISFAKAAKEYSEDKVTQSSGGYFVDGSGSQRISVEDIDPSLYFVIDTMKVGNITKPIPYRTTDGKSAVRIVYYQSKISPHEANLKDDYQKIQAAALNEKKGRIVARWFEDAVKEVFIDIDPDYEFCNITN</sequence>
<keyword evidence="2 5" id="KW-0413">Isomerase</keyword>
<dbReference type="PANTHER" id="PTHR47637">
    <property type="entry name" value="CHAPERONE SURA"/>
    <property type="match status" value="1"/>
</dbReference>
<reference evidence="5 6" key="1">
    <citation type="journal article" date="2013" name="Genome Announc.">
        <title>Draft Genome Sequence of Cesiribacter andamanensis Strain AMV16T, Isolated from a Soil Sample from a Mud Volcano in the Andaman Islands, India.</title>
        <authorList>
            <person name="Shivaji S."/>
            <person name="Ara S."/>
            <person name="Begum Z."/>
            <person name="Srinivas T.N."/>
            <person name="Singh A."/>
            <person name="Kumar Pinnaka A."/>
        </authorList>
    </citation>
    <scope>NUCLEOTIDE SEQUENCE [LARGE SCALE GENOMIC DNA]</scope>
    <source>
        <strain evidence="5 6">AMV16</strain>
    </source>
</reference>
<dbReference type="PROSITE" id="PS50198">
    <property type="entry name" value="PPIC_PPIASE_2"/>
    <property type="match status" value="2"/>
</dbReference>
<protein>
    <submittedName>
        <fullName evidence="5">Peptidyl-prolyl cis-trans isomerase surA</fullName>
        <ecNumber evidence="5">5.2.1.8</ecNumber>
    </submittedName>
</protein>
<dbReference type="RefSeq" id="WP_009195600.1">
    <property type="nucleotide sequence ID" value="NZ_AODQ01000050.1"/>
</dbReference>
<comment type="caution">
    <text evidence="5">The sequence shown here is derived from an EMBL/GenBank/DDBJ whole genome shotgun (WGS) entry which is preliminary data.</text>
</comment>
<dbReference type="InterPro" id="IPR000297">
    <property type="entry name" value="PPIase_PpiC"/>
</dbReference>
<dbReference type="SUPFAM" id="SSF109998">
    <property type="entry name" value="Triger factor/SurA peptide-binding domain-like"/>
    <property type="match status" value="1"/>
</dbReference>
<dbReference type="InterPro" id="IPR046357">
    <property type="entry name" value="PPIase_dom_sf"/>
</dbReference>
<dbReference type="PANTHER" id="PTHR47637:SF1">
    <property type="entry name" value="CHAPERONE SURA"/>
    <property type="match status" value="1"/>
</dbReference>
<feature type="domain" description="PpiC" evidence="4">
    <location>
        <begin position="174"/>
        <end position="275"/>
    </location>
</feature>